<feature type="region of interest" description="Disordered" evidence="1">
    <location>
        <begin position="1"/>
        <end position="25"/>
    </location>
</feature>
<keyword evidence="3" id="KW-1185">Reference proteome</keyword>
<evidence type="ECO:0000313" key="3">
    <source>
        <dbReference type="Proteomes" id="UP001221898"/>
    </source>
</evidence>
<protein>
    <submittedName>
        <fullName evidence="2">Uncharacterized protein</fullName>
    </submittedName>
</protein>
<accession>A0AAD7RQK8</accession>
<sequence>MSGRSPRPCEAAGEPRTPPVYRPRAASCPASQCKAWLSMTGWISPLLRCFGDTEQRLGLTSVVRDTTPVMGCRSWGFAHVRYRGKLCLLALSGTAAPPDNAQKHVI</sequence>
<name>A0AAD7RQK8_9TELE</name>
<proteinExistence type="predicted"/>
<gene>
    <name evidence="2" type="ORF">AAFF_G00131630</name>
</gene>
<dbReference type="EMBL" id="JAINUG010000192">
    <property type="protein sequence ID" value="KAJ8388598.1"/>
    <property type="molecule type" value="Genomic_DNA"/>
</dbReference>
<evidence type="ECO:0000256" key="1">
    <source>
        <dbReference type="SAM" id="MobiDB-lite"/>
    </source>
</evidence>
<comment type="caution">
    <text evidence="2">The sequence shown here is derived from an EMBL/GenBank/DDBJ whole genome shotgun (WGS) entry which is preliminary data.</text>
</comment>
<reference evidence="2" key="1">
    <citation type="journal article" date="2023" name="Science">
        <title>Genome structures resolve the early diversification of teleost fishes.</title>
        <authorList>
            <person name="Parey E."/>
            <person name="Louis A."/>
            <person name="Montfort J."/>
            <person name="Bouchez O."/>
            <person name="Roques C."/>
            <person name="Iampietro C."/>
            <person name="Lluch J."/>
            <person name="Castinel A."/>
            <person name="Donnadieu C."/>
            <person name="Desvignes T."/>
            <person name="Floi Bucao C."/>
            <person name="Jouanno E."/>
            <person name="Wen M."/>
            <person name="Mejri S."/>
            <person name="Dirks R."/>
            <person name="Jansen H."/>
            <person name="Henkel C."/>
            <person name="Chen W.J."/>
            <person name="Zahm M."/>
            <person name="Cabau C."/>
            <person name="Klopp C."/>
            <person name="Thompson A.W."/>
            <person name="Robinson-Rechavi M."/>
            <person name="Braasch I."/>
            <person name="Lecointre G."/>
            <person name="Bobe J."/>
            <person name="Postlethwait J.H."/>
            <person name="Berthelot C."/>
            <person name="Roest Crollius H."/>
            <person name="Guiguen Y."/>
        </authorList>
    </citation>
    <scope>NUCLEOTIDE SEQUENCE</scope>
    <source>
        <strain evidence="2">NC1722</strain>
    </source>
</reference>
<dbReference type="AlphaFoldDB" id="A0AAD7RQK8"/>
<dbReference type="Proteomes" id="UP001221898">
    <property type="component" value="Unassembled WGS sequence"/>
</dbReference>
<organism evidence="2 3">
    <name type="scientific">Aldrovandia affinis</name>
    <dbReference type="NCBI Taxonomy" id="143900"/>
    <lineage>
        <taxon>Eukaryota</taxon>
        <taxon>Metazoa</taxon>
        <taxon>Chordata</taxon>
        <taxon>Craniata</taxon>
        <taxon>Vertebrata</taxon>
        <taxon>Euteleostomi</taxon>
        <taxon>Actinopterygii</taxon>
        <taxon>Neopterygii</taxon>
        <taxon>Teleostei</taxon>
        <taxon>Notacanthiformes</taxon>
        <taxon>Halosauridae</taxon>
        <taxon>Aldrovandia</taxon>
    </lineage>
</organism>
<evidence type="ECO:0000313" key="2">
    <source>
        <dbReference type="EMBL" id="KAJ8388598.1"/>
    </source>
</evidence>